<dbReference type="OrthoDB" id="3265906at2759"/>
<dbReference type="CDD" id="cd02440">
    <property type="entry name" value="AdoMet_MTases"/>
    <property type="match status" value="1"/>
</dbReference>
<feature type="compositionally biased region" description="Basic and acidic residues" evidence="4">
    <location>
        <begin position="197"/>
        <end position="207"/>
    </location>
</feature>
<protein>
    <recommendedName>
        <fullName evidence="7">Methyltransferase type 11 domain-containing protein</fullName>
    </recommendedName>
</protein>
<keyword evidence="1" id="KW-0489">Methyltransferase</keyword>
<reference evidence="5 6" key="1">
    <citation type="submission" date="2019-01" db="EMBL/GenBank/DDBJ databases">
        <title>Nuclear Genome Assembly of the Microalgal Biofuel strain Nannochloropsis salina CCMP1776.</title>
        <authorList>
            <person name="Hovde B."/>
        </authorList>
    </citation>
    <scope>NUCLEOTIDE SEQUENCE [LARGE SCALE GENOMIC DNA]</scope>
    <source>
        <strain evidence="5 6">CCMP1776</strain>
    </source>
</reference>
<dbReference type="PANTHER" id="PTHR43464:SF19">
    <property type="entry name" value="UBIQUINONE BIOSYNTHESIS O-METHYLTRANSFERASE, MITOCHONDRIAL"/>
    <property type="match status" value="1"/>
</dbReference>
<feature type="compositionally biased region" description="Gly residues" evidence="4">
    <location>
        <begin position="186"/>
        <end position="196"/>
    </location>
</feature>
<dbReference type="GO" id="GO:0032259">
    <property type="term" value="P:methylation"/>
    <property type="evidence" value="ECO:0007669"/>
    <property type="project" value="UniProtKB-KW"/>
</dbReference>
<dbReference type="PANTHER" id="PTHR43464">
    <property type="entry name" value="METHYLTRANSFERASE"/>
    <property type="match status" value="1"/>
</dbReference>
<keyword evidence="6" id="KW-1185">Reference proteome</keyword>
<dbReference type="Gene3D" id="3.40.50.150">
    <property type="entry name" value="Vaccinia Virus protein VP39"/>
    <property type="match status" value="1"/>
</dbReference>
<evidence type="ECO:0000313" key="5">
    <source>
        <dbReference type="EMBL" id="TFJ88719.1"/>
    </source>
</evidence>
<evidence type="ECO:0000313" key="6">
    <source>
        <dbReference type="Proteomes" id="UP000355283"/>
    </source>
</evidence>
<dbReference type="Pfam" id="PF13489">
    <property type="entry name" value="Methyltransf_23"/>
    <property type="match status" value="1"/>
</dbReference>
<evidence type="ECO:0000256" key="1">
    <source>
        <dbReference type="ARBA" id="ARBA00022603"/>
    </source>
</evidence>
<evidence type="ECO:0000256" key="2">
    <source>
        <dbReference type="ARBA" id="ARBA00022679"/>
    </source>
</evidence>
<evidence type="ECO:0000256" key="4">
    <source>
        <dbReference type="SAM" id="MobiDB-lite"/>
    </source>
</evidence>
<dbReference type="AlphaFoldDB" id="A0A4D9DIJ8"/>
<keyword evidence="3" id="KW-0949">S-adenosyl-L-methionine</keyword>
<dbReference type="SUPFAM" id="SSF53335">
    <property type="entry name" value="S-adenosyl-L-methionine-dependent methyltransferases"/>
    <property type="match status" value="1"/>
</dbReference>
<gene>
    <name evidence="5" type="ORF">NSK_000288</name>
</gene>
<sequence>MQPYTRVVLYRHLRQRGMRRMDLRSPLFGRCTASLSSSASSSVDKAEVEKFNAYGQGWWEDQNGRTGAGPLHALNPVRVRYILEHCGRTREGPHPSPPNPADDAPKDGVRPVKGLSTKSLHGMRILDVGCGGGLLSEALARLGASVTGIDPALQNIDVARKHAAVDPCTQGIVYEQAAVEDFRGQEGTGRTAGGREGGGEGGKDGGRKGCGKSRGTGQRFDAVVSSEVIEHVAAPASFVKSLADMLVETEEHSKSRGDGKGGHVVLTTINRTVKAYLLAVLGAEYIARIIPRGE</sequence>
<keyword evidence="2" id="KW-0808">Transferase</keyword>
<feature type="region of interest" description="Disordered" evidence="4">
    <location>
        <begin position="88"/>
        <end position="116"/>
    </location>
</feature>
<dbReference type="EMBL" id="SDOX01000001">
    <property type="protein sequence ID" value="TFJ88719.1"/>
    <property type="molecule type" value="Genomic_DNA"/>
</dbReference>
<evidence type="ECO:0000256" key="3">
    <source>
        <dbReference type="ARBA" id="ARBA00022691"/>
    </source>
</evidence>
<dbReference type="InterPro" id="IPR029063">
    <property type="entry name" value="SAM-dependent_MTases_sf"/>
</dbReference>
<name>A0A4D9DIJ8_9STRA</name>
<proteinExistence type="predicted"/>
<dbReference type="Proteomes" id="UP000355283">
    <property type="component" value="Unassembled WGS sequence"/>
</dbReference>
<dbReference type="GO" id="GO:0010420">
    <property type="term" value="F:polyprenyldihydroxybenzoate methyltransferase activity"/>
    <property type="evidence" value="ECO:0007669"/>
    <property type="project" value="TreeGrafter"/>
</dbReference>
<feature type="region of interest" description="Disordered" evidence="4">
    <location>
        <begin position="184"/>
        <end position="216"/>
    </location>
</feature>
<accession>A0A4D9DIJ8</accession>
<organism evidence="5 6">
    <name type="scientific">Nannochloropsis salina CCMP1776</name>
    <dbReference type="NCBI Taxonomy" id="1027361"/>
    <lineage>
        <taxon>Eukaryota</taxon>
        <taxon>Sar</taxon>
        <taxon>Stramenopiles</taxon>
        <taxon>Ochrophyta</taxon>
        <taxon>Eustigmatophyceae</taxon>
        <taxon>Eustigmatales</taxon>
        <taxon>Monodopsidaceae</taxon>
        <taxon>Microchloropsis</taxon>
        <taxon>Microchloropsis salina</taxon>
    </lineage>
</organism>
<evidence type="ECO:0008006" key="7">
    <source>
        <dbReference type="Google" id="ProtNLM"/>
    </source>
</evidence>
<comment type="caution">
    <text evidence="5">The sequence shown here is derived from an EMBL/GenBank/DDBJ whole genome shotgun (WGS) entry which is preliminary data.</text>
</comment>